<name>A0A0U1M3L0_TALIS</name>
<reference evidence="15 16" key="1">
    <citation type="submission" date="2015-04" db="EMBL/GenBank/DDBJ databases">
        <authorList>
            <person name="Syromyatnikov M.Y."/>
            <person name="Popov V.N."/>
        </authorList>
    </citation>
    <scope>NUCLEOTIDE SEQUENCE [LARGE SCALE GENOMIC DNA]</scope>
    <source>
        <strain evidence="15">WF-38-12</strain>
    </source>
</reference>
<feature type="compositionally biased region" description="Basic residues" evidence="13">
    <location>
        <begin position="588"/>
        <end position="598"/>
    </location>
</feature>
<dbReference type="SUPFAM" id="SSF57667">
    <property type="entry name" value="beta-beta-alpha zinc fingers"/>
    <property type="match status" value="1"/>
</dbReference>
<proteinExistence type="predicted"/>
<keyword evidence="16" id="KW-1185">Reference proteome</keyword>
<dbReference type="PROSITE" id="PS50157">
    <property type="entry name" value="ZINC_FINGER_C2H2_2"/>
    <property type="match status" value="2"/>
</dbReference>
<keyword evidence="6 12" id="KW-0863">Zinc-finger</keyword>
<evidence type="ECO:0000256" key="3">
    <source>
        <dbReference type="ARBA" id="ARBA00022490"/>
    </source>
</evidence>
<evidence type="ECO:0000256" key="1">
    <source>
        <dbReference type="ARBA" id="ARBA00004123"/>
    </source>
</evidence>
<dbReference type="Proteomes" id="UP000054383">
    <property type="component" value="Unassembled WGS sequence"/>
</dbReference>
<keyword evidence="10" id="KW-0804">Transcription</keyword>
<evidence type="ECO:0000259" key="14">
    <source>
        <dbReference type="PROSITE" id="PS50157"/>
    </source>
</evidence>
<feature type="region of interest" description="Disordered" evidence="13">
    <location>
        <begin position="364"/>
        <end position="467"/>
    </location>
</feature>
<evidence type="ECO:0000256" key="6">
    <source>
        <dbReference type="ARBA" id="ARBA00022771"/>
    </source>
</evidence>
<keyword evidence="3" id="KW-0963">Cytoplasm</keyword>
<evidence type="ECO:0000256" key="9">
    <source>
        <dbReference type="ARBA" id="ARBA00023026"/>
    </source>
</evidence>
<dbReference type="InterPro" id="IPR013087">
    <property type="entry name" value="Znf_C2H2_type"/>
</dbReference>
<evidence type="ECO:0000256" key="12">
    <source>
        <dbReference type="PROSITE-ProRule" id="PRU00042"/>
    </source>
</evidence>
<feature type="region of interest" description="Disordered" evidence="13">
    <location>
        <begin position="199"/>
        <end position="220"/>
    </location>
</feature>
<accession>A0A0U1M3L0</accession>
<keyword evidence="11" id="KW-0539">Nucleus</keyword>
<keyword evidence="4" id="KW-0479">Metal-binding</keyword>
<dbReference type="GO" id="GO:0000981">
    <property type="term" value="F:DNA-binding transcription factor activity, RNA polymerase II-specific"/>
    <property type="evidence" value="ECO:0007669"/>
    <property type="project" value="TreeGrafter"/>
</dbReference>
<dbReference type="InterPro" id="IPR036236">
    <property type="entry name" value="Znf_C2H2_sf"/>
</dbReference>
<sequence length="598" mass="64309">METPYQVPMGSVPAPHTYIYAPEVDFQQQQQQQQQRQAGQYVSPSFHAPMPVYPQQQPIFTAHKNPLHAHMSMTPIASPQPTHLKPSIMVQHDSPALLPLDTRFVNADFYGFPSTPPLSASGSTISSPPSTCGMIHTPVNGSFSGFENLEGVKEGCQSDVHAEILAKPEWGRSNSPPLTPVFIHPPAVTTSQAELLPASASCPSLSPSPSPGPSALISQHSSFAAEPASSNFCDPRELTVDSTLACATPTDFPPLPALPTSDEEEHKLLLGGGNLTLSNDASATSFSTCSEATLTTLPKFDSFSDLDSDEEFVTGLVDFAPPASSSFYLGDKRQRIDPYNLDEDGFLSEQSFDDLDEEDTVAHTLPALSFGDSTTDDSASEEMQSKKRTKKPSLKQPLSPESDTSDFFGQDVPVNTHGNASQNQKKSVQGNGASGSKGDSGAASSASETSTSHAPVSRRGRKQSLTDDPSKTFVCNLCSRRFRRQEHLKRHYRSLHTQDKPFECNECGKKFSRSDNLAQHARTHGNGAVVMAVLEDGSDVNMQTYEEDAGALGTTLYEAANAAATHSTTSESASSVASNSPTSAERRPLKKRKREESA</sequence>
<feature type="compositionally biased region" description="Polar residues" evidence="13">
    <location>
        <begin position="416"/>
        <end position="429"/>
    </location>
</feature>
<keyword evidence="9" id="KW-0843">Virulence</keyword>
<dbReference type="FunFam" id="3.30.160.60:FF:000243">
    <property type="entry name" value="Probable transcription factor steA"/>
    <property type="match status" value="1"/>
</dbReference>
<evidence type="ECO:0000256" key="8">
    <source>
        <dbReference type="ARBA" id="ARBA00023015"/>
    </source>
</evidence>
<gene>
    <name evidence="15" type="ORF">PISL3812_07187</name>
</gene>
<feature type="compositionally biased region" description="Low complexity" evidence="13">
    <location>
        <begin position="430"/>
        <end position="454"/>
    </location>
</feature>
<dbReference type="OrthoDB" id="654211at2759"/>
<dbReference type="OMA" id="PFFYYNP"/>
<dbReference type="STRING" id="28573.A0A0U1M3L0"/>
<dbReference type="AlphaFoldDB" id="A0A0U1M3L0"/>
<dbReference type="GO" id="GO:0005737">
    <property type="term" value="C:cytoplasm"/>
    <property type="evidence" value="ECO:0007669"/>
    <property type="project" value="UniProtKB-SubCell"/>
</dbReference>
<dbReference type="PANTHER" id="PTHR24394">
    <property type="entry name" value="ZINC FINGER PROTEIN"/>
    <property type="match status" value="1"/>
</dbReference>
<comment type="subcellular location">
    <subcellularLocation>
        <location evidence="2">Cytoplasm</location>
    </subcellularLocation>
    <subcellularLocation>
        <location evidence="1">Nucleus</location>
    </subcellularLocation>
</comment>
<dbReference type="GO" id="GO:0008270">
    <property type="term" value="F:zinc ion binding"/>
    <property type="evidence" value="ECO:0007669"/>
    <property type="project" value="UniProtKB-KW"/>
</dbReference>
<feature type="region of interest" description="Disordered" evidence="13">
    <location>
        <begin position="562"/>
        <end position="598"/>
    </location>
</feature>
<keyword evidence="7" id="KW-0862">Zinc</keyword>
<evidence type="ECO:0000313" key="16">
    <source>
        <dbReference type="Proteomes" id="UP000054383"/>
    </source>
</evidence>
<evidence type="ECO:0000256" key="5">
    <source>
        <dbReference type="ARBA" id="ARBA00022737"/>
    </source>
</evidence>
<dbReference type="GO" id="GO:0005634">
    <property type="term" value="C:nucleus"/>
    <property type="evidence" value="ECO:0007669"/>
    <property type="project" value="UniProtKB-SubCell"/>
</dbReference>
<evidence type="ECO:0000256" key="10">
    <source>
        <dbReference type="ARBA" id="ARBA00023163"/>
    </source>
</evidence>
<keyword evidence="5" id="KW-0677">Repeat</keyword>
<evidence type="ECO:0000256" key="2">
    <source>
        <dbReference type="ARBA" id="ARBA00004496"/>
    </source>
</evidence>
<evidence type="ECO:0000256" key="13">
    <source>
        <dbReference type="SAM" id="MobiDB-lite"/>
    </source>
</evidence>
<dbReference type="Gene3D" id="3.30.160.60">
    <property type="entry name" value="Classic Zinc Finger"/>
    <property type="match status" value="2"/>
</dbReference>
<feature type="domain" description="C2H2-type" evidence="14">
    <location>
        <begin position="473"/>
        <end position="501"/>
    </location>
</feature>
<dbReference type="FunFam" id="3.30.160.60:FF:000141">
    <property type="entry name" value="C2H2 zinc finger protein"/>
    <property type="match status" value="1"/>
</dbReference>
<dbReference type="Pfam" id="PF00096">
    <property type="entry name" value="zf-C2H2"/>
    <property type="match status" value="2"/>
</dbReference>
<feature type="domain" description="C2H2-type" evidence="14">
    <location>
        <begin position="502"/>
        <end position="524"/>
    </location>
</feature>
<evidence type="ECO:0000256" key="7">
    <source>
        <dbReference type="ARBA" id="ARBA00022833"/>
    </source>
</evidence>
<evidence type="ECO:0000313" key="15">
    <source>
        <dbReference type="EMBL" id="CRG90145.1"/>
    </source>
</evidence>
<evidence type="ECO:0000256" key="11">
    <source>
        <dbReference type="ARBA" id="ARBA00023242"/>
    </source>
</evidence>
<keyword evidence="8" id="KW-0805">Transcription regulation</keyword>
<dbReference type="PANTHER" id="PTHR24394:SF44">
    <property type="entry name" value="ZINC FINGER PROTEIN 271-LIKE"/>
    <property type="match status" value="1"/>
</dbReference>
<dbReference type="EMBL" id="CVMT01000007">
    <property type="protein sequence ID" value="CRG90145.1"/>
    <property type="molecule type" value="Genomic_DNA"/>
</dbReference>
<dbReference type="PROSITE" id="PS00028">
    <property type="entry name" value="ZINC_FINGER_C2H2_1"/>
    <property type="match status" value="2"/>
</dbReference>
<evidence type="ECO:0000256" key="4">
    <source>
        <dbReference type="ARBA" id="ARBA00022723"/>
    </source>
</evidence>
<protein>
    <submittedName>
        <fullName evidence="15">Zinc finger protein YER130C</fullName>
    </submittedName>
</protein>
<feature type="compositionally biased region" description="Low complexity" evidence="13">
    <location>
        <begin position="562"/>
        <end position="583"/>
    </location>
</feature>
<organism evidence="15 16">
    <name type="scientific">Talaromyces islandicus</name>
    <name type="common">Penicillium islandicum</name>
    <dbReference type="NCBI Taxonomy" id="28573"/>
    <lineage>
        <taxon>Eukaryota</taxon>
        <taxon>Fungi</taxon>
        <taxon>Dikarya</taxon>
        <taxon>Ascomycota</taxon>
        <taxon>Pezizomycotina</taxon>
        <taxon>Eurotiomycetes</taxon>
        <taxon>Eurotiomycetidae</taxon>
        <taxon>Eurotiales</taxon>
        <taxon>Trichocomaceae</taxon>
        <taxon>Talaromyces</taxon>
        <taxon>Talaromyces sect. Islandici</taxon>
    </lineage>
</organism>
<dbReference type="SMART" id="SM00355">
    <property type="entry name" value="ZnF_C2H2"/>
    <property type="match status" value="2"/>
</dbReference>